<proteinExistence type="predicted"/>
<evidence type="ECO:0000313" key="2">
    <source>
        <dbReference type="EMBL" id="RZS93442.1"/>
    </source>
</evidence>
<feature type="signal peptide" evidence="1">
    <location>
        <begin position="1"/>
        <end position="21"/>
    </location>
</feature>
<gene>
    <name evidence="2" type="ORF">EV197_2020</name>
</gene>
<protein>
    <recommendedName>
        <fullName evidence="4">Outer membrane protein with beta-barrel domain</fullName>
    </recommendedName>
</protein>
<dbReference type="RefSeq" id="WP_130286573.1">
    <property type="nucleotide sequence ID" value="NZ_SGXE01000002.1"/>
</dbReference>
<sequence length="227" mass="25413">MKYTNFILLFALVGFTSLTKAQENIPTVPKENFFKFGVQLGIGLGFENIDVFPYTETDQDGNVTGSGDASISAGGGWHINISGDYIIQKKYSIGANFGYHSSFLRPELEDASVRFNRLSFQPTFKYMIGLDKYKYQTLNFGTGYGFYFSPKLKLDIDDAGKASSNYKGSSGFHFLAEYEFFGDKTVGCIVGLKYYNVSFESKEEIGVQEFDDFNGNGIDLYVTITLR</sequence>
<dbReference type="Proteomes" id="UP000292262">
    <property type="component" value="Unassembled WGS sequence"/>
</dbReference>
<organism evidence="2 3">
    <name type="scientific">Aquimarina brevivitae</name>
    <dbReference type="NCBI Taxonomy" id="323412"/>
    <lineage>
        <taxon>Bacteria</taxon>
        <taxon>Pseudomonadati</taxon>
        <taxon>Bacteroidota</taxon>
        <taxon>Flavobacteriia</taxon>
        <taxon>Flavobacteriales</taxon>
        <taxon>Flavobacteriaceae</taxon>
        <taxon>Aquimarina</taxon>
    </lineage>
</organism>
<keyword evidence="3" id="KW-1185">Reference proteome</keyword>
<dbReference type="OrthoDB" id="1118958at2"/>
<dbReference type="EMBL" id="SGXE01000002">
    <property type="protein sequence ID" value="RZS93442.1"/>
    <property type="molecule type" value="Genomic_DNA"/>
</dbReference>
<dbReference type="AlphaFoldDB" id="A0A4Q7P421"/>
<evidence type="ECO:0000256" key="1">
    <source>
        <dbReference type="SAM" id="SignalP"/>
    </source>
</evidence>
<accession>A0A4Q7P421</accession>
<evidence type="ECO:0008006" key="4">
    <source>
        <dbReference type="Google" id="ProtNLM"/>
    </source>
</evidence>
<feature type="chain" id="PRO_5020565091" description="Outer membrane protein with beta-barrel domain" evidence="1">
    <location>
        <begin position="22"/>
        <end position="227"/>
    </location>
</feature>
<reference evidence="2 3" key="1">
    <citation type="submission" date="2019-02" db="EMBL/GenBank/DDBJ databases">
        <title>Genomic Encyclopedia of Type Strains, Phase IV (KMG-IV): sequencing the most valuable type-strain genomes for metagenomic binning, comparative biology and taxonomic classification.</title>
        <authorList>
            <person name="Goeker M."/>
        </authorList>
    </citation>
    <scope>NUCLEOTIDE SEQUENCE [LARGE SCALE GENOMIC DNA]</scope>
    <source>
        <strain evidence="2 3">DSM 17196</strain>
    </source>
</reference>
<name>A0A4Q7P421_9FLAO</name>
<keyword evidence="1" id="KW-0732">Signal</keyword>
<evidence type="ECO:0000313" key="3">
    <source>
        <dbReference type="Proteomes" id="UP000292262"/>
    </source>
</evidence>
<comment type="caution">
    <text evidence="2">The sequence shown here is derived from an EMBL/GenBank/DDBJ whole genome shotgun (WGS) entry which is preliminary data.</text>
</comment>